<gene>
    <name evidence="1" type="ORF">C1Y40_02775</name>
</gene>
<evidence type="ECO:0000313" key="1">
    <source>
        <dbReference type="EMBL" id="PQM47039.1"/>
    </source>
</evidence>
<dbReference type="Proteomes" id="UP000238296">
    <property type="component" value="Unassembled WGS sequence"/>
</dbReference>
<dbReference type="EMBL" id="PPEA01000400">
    <property type="protein sequence ID" value="PQM47039.1"/>
    <property type="molecule type" value="Genomic_DNA"/>
</dbReference>
<dbReference type="AlphaFoldDB" id="A0A2S8BK82"/>
<organism evidence="1 2">
    <name type="scientific">Mycobacterium talmoniae</name>
    <dbReference type="NCBI Taxonomy" id="1858794"/>
    <lineage>
        <taxon>Bacteria</taxon>
        <taxon>Bacillati</taxon>
        <taxon>Actinomycetota</taxon>
        <taxon>Actinomycetes</taxon>
        <taxon>Mycobacteriales</taxon>
        <taxon>Mycobacteriaceae</taxon>
        <taxon>Mycobacterium</taxon>
    </lineage>
</organism>
<proteinExistence type="predicted"/>
<reference evidence="1 2" key="1">
    <citation type="journal article" date="2017" name="Int. J. Syst. Evol. Microbiol.">
        <title>Mycobacterium talmoniae sp. nov., a slowly growing mycobacterium isolated from human respiratory samples.</title>
        <authorList>
            <person name="Davidson R.M."/>
            <person name="DeGroote M.A."/>
            <person name="Marola J.L."/>
            <person name="Buss S."/>
            <person name="Jones V."/>
            <person name="McNeil M.R."/>
            <person name="Freifeld A.G."/>
            <person name="Elaine Epperson L."/>
            <person name="Hasan N.A."/>
            <person name="Jackson M."/>
            <person name="Iwen P.C."/>
            <person name="Salfinger M."/>
            <person name="Strong M."/>
        </authorList>
    </citation>
    <scope>NUCLEOTIDE SEQUENCE [LARGE SCALE GENOMIC DNA]</scope>
    <source>
        <strain evidence="1 2">ATCC BAA-2683</strain>
    </source>
</reference>
<sequence length="41" mass="4324">MYLCSAATPPGAGVHGMAGYYAARTVLKREFGIRELPSLAP</sequence>
<protein>
    <recommendedName>
        <fullName evidence="3">Dehydrogenase</fullName>
    </recommendedName>
</protein>
<accession>A0A2S8BK82</accession>
<comment type="caution">
    <text evidence="1">The sequence shown here is derived from an EMBL/GenBank/DDBJ whole genome shotgun (WGS) entry which is preliminary data.</text>
</comment>
<name>A0A2S8BK82_9MYCO</name>
<evidence type="ECO:0000313" key="2">
    <source>
        <dbReference type="Proteomes" id="UP000238296"/>
    </source>
</evidence>
<evidence type="ECO:0008006" key="3">
    <source>
        <dbReference type="Google" id="ProtNLM"/>
    </source>
</evidence>